<keyword evidence="1" id="KW-0812">Transmembrane</keyword>
<protein>
    <submittedName>
        <fullName evidence="2">Uncharacterized protein</fullName>
    </submittedName>
</protein>
<evidence type="ECO:0000256" key="1">
    <source>
        <dbReference type="SAM" id="Phobius"/>
    </source>
</evidence>
<name>A0A2P2PQW6_RHIMU</name>
<keyword evidence="1" id="KW-1133">Transmembrane helix</keyword>
<accession>A0A2P2PQW6</accession>
<dbReference type="EMBL" id="GGEC01076535">
    <property type="protein sequence ID" value="MBX57019.1"/>
    <property type="molecule type" value="Transcribed_RNA"/>
</dbReference>
<dbReference type="AlphaFoldDB" id="A0A2P2PQW6"/>
<reference evidence="2" key="1">
    <citation type="submission" date="2018-02" db="EMBL/GenBank/DDBJ databases">
        <title>Rhizophora mucronata_Transcriptome.</title>
        <authorList>
            <person name="Meera S.P."/>
            <person name="Sreeshan A."/>
            <person name="Augustine A."/>
        </authorList>
    </citation>
    <scope>NUCLEOTIDE SEQUENCE</scope>
    <source>
        <tissue evidence="2">Leaf</tissue>
    </source>
</reference>
<sequence>MHPSLPISFLSVTLGIGLVGSVLSVLYVIIY</sequence>
<evidence type="ECO:0000313" key="2">
    <source>
        <dbReference type="EMBL" id="MBX57019.1"/>
    </source>
</evidence>
<proteinExistence type="predicted"/>
<keyword evidence="1" id="KW-0472">Membrane</keyword>
<feature type="transmembrane region" description="Helical" evidence="1">
    <location>
        <begin position="6"/>
        <end position="30"/>
    </location>
</feature>
<organism evidence="2">
    <name type="scientific">Rhizophora mucronata</name>
    <name type="common">Asiatic mangrove</name>
    <dbReference type="NCBI Taxonomy" id="61149"/>
    <lineage>
        <taxon>Eukaryota</taxon>
        <taxon>Viridiplantae</taxon>
        <taxon>Streptophyta</taxon>
        <taxon>Embryophyta</taxon>
        <taxon>Tracheophyta</taxon>
        <taxon>Spermatophyta</taxon>
        <taxon>Magnoliopsida</taxon>
        <taxon>eudicotyledons</taxon>
        <taxon>Gunneridae</taxon>
        <taxon>Pentapetalae</taxon>
        <taxon>rosids</taxon>
        <taxon>fabids</taxon>
        <taxon>Malpighiales</taxon>
        <taxon>Rhizophoraceae</taxon>
        <taxon>Rhizophora</taxon>
    </lineage>
</organism>